<accession>A0A915IWC5</accession>
<protein>
    <submittedName>
        <fullName evidence="3">Uncharacterized protein</fullName>
    </submittedName>
</protein>
<dbReference type="AlphaFoldDB" id="A0A915IWC5"/>
<evidence type="ECO:0000256" key="1">
    <source>
        <dbReference type="SAM" id="MobiDB-lite"/>
    </source>
</evidence>
<name>A0A915IWC5_ROMCU</name>
<evidence type="ECO:0000313" key="2">
    <source>
        <dbReference type="Proteomes" id="UP000887565"/>
    </source>
</evidence>
<proteinExistence type="predicted"/>
<feature type="region of interest" description="Disordered" evidence="1">
    <location>
        <begin position="1"/>
        <end position="52"/>
    </location>
</feature>
<dbReference type="Proteomes" id="UP000887565">
    <property type="component" value="Unplaced"/>
</dbReference>
<sequence length="62" mass="6903">MLDNLFQTTTQAAPDEVKQRKFAKGAGPSPVGGGRRRFKNISSGADRRSTGKKCPHWWLYVP</sequence>
<reference evidence="3" key="1">
    <citation type="submission" date="2022-11" db="UniProtKB">
        <authorList>
            <consortium name="WormBaseParasite"/>
        </authorList>
    </citation>
    <scope>IDENTIFICATION</scope>
</reference>
<evidence type="ECO:0000313" key="3">
    <source>
        <dbReference type="WBParaSite" id="nRc.2.0.1.t18495-RA"/>
    </source>
</evidence>
<dbReference type="WBParaSite" id="nRc.2.0.1.t18495-RA">
    <property type="protein sequence ID" value="nRc.2.0.1.t18495-RA"/>
    <property type="gene ID" value="nRc.2.0.1.g18495"/>
</dbReference>
<feature type="compositionally biased region" description="Polar residues" evidence="1">
    <location>
        <begin position="1"/>
        <end position="12"/>
    </location>
</feature>
<organism evidence="2 3">
    <name type="scientific">Romanomermis culicivorax</name>
    <name type="common">Nematode worm</name>
    <dbReference type="NCBI Taxonomy" id="13658"/>
    <lineage>
        <taxon>Eukaryota</taxon>
        <taxon>Metazoa</taxon>
        <taxon>Ecdysozoa</taxon>
        <taxon>Nematoda</taxon>
        <taxon>Enoplea</taxon>
        <taxon>Dorylaimia</taxon>
        <taxon>Mermithida</taxon>
        <taxon>Mermithoidea</taxon>
        <taxon>Mermithidae</taxon>
        <taxon>Romanomermis</taxon>
    </lineage>
</organism>
<keyword evidence="2" id="KW-1185">Reference proteome</keyword>